<dbReference type="Proteomes" id="UP001597229">
    <property type="component" value="Unassembled WGS sequence"/>
</dbReference>
<evidence type="ECO:0000313" key="4">
    <source>
        <dbReference type="Proteomes" id="UP001597229"/>
    </source>
</evidence>
<evidence type="ECO:0000256" key="1">
    <source>
        <dbReference type="ARBA" id="ARBA00023125"/>
    </source>
</evidence>
<dbReference type="PANTHER" id="PTHR30204">
    <property type="entry name" value="REDOX-CYCLING DRUG-SENSING TRANSCRIPTIONAL ACTIVATOR SOXR"/>
    <property type="match status" value="1"/>
</dbReference>
<evidence type="ECO:0000313" key="3">
    <source>
        <dbReference type="EMBL" id="MFD1247141.1"/>
    </source>
</evidence>
<name>A0ABW3VVP4_9ACTN</name>
<organism evidence="3 4">
    <name type="scientific">Nocardioides ginsengisoli</name>
    <dbReference type="NCBI Taxonomy" id="363868"/>
    <lineage>
        <taxon>Bacteria</taxon>
        <taxon>Bacillati</taxon>
        <taxon>Actinomycetota</taxon>
        <taxon>Actinomycetes</taxon>
        <taxon>Propionibacteriales</taxon>
        <taxon>Nocardioidaceae</taxon>
        <taxon>Nocardioides</taxon>
    </lineage>
</organism>
<protein>
    <submittedName>
        <fullName evidence="3">MerR family transcriptional regulator</fullName>
    </submittedName>
</protein>
<gene>
    <name evidence="3" type="ORF">ACFQ3F_05020</name>
</gene>
<sequence length="248" mass="27202">MVKSEGPADDVTHDARAGDLLTLEGLTQRVGLSVRTVRFYTSRGLVPPPIRRGRLGYYSAVHVARIELVLELQSHGFTLSAIERYVAGIPEDATPEDIALARTMLAPWQSDLPVEMDAAQLRKKAGRELSEEDVATLQALGVLRVRGTSYLVAANQLSLGIRLLELGFPREVAVAAASVYQEHGEQMAKELYAVINDKLAPLYDDADKSAHFREIMERLKPLSVGGLVTAYESAVARAARQPRARRES</sequence>
<keyword evidence="4" id="KW-1185">Reference proteome</keyword>
<dbReference type="InterPro" id="IPR047057">
    <property type="entry name" value="MerR_fam"/>
</dbReference>
<proteinExistence type="predicted"/>
<dbReference type="PROSITE" id="PS50937">
    <property type="entry name" value="HTH_MERR_2"/>
    <property type="match status" value="1"/>
</dbReference>
<keyword evidence="1" id="KW-0238">DNA-binding</keyword>
<dbReference type="InterPro" id="IPR009061">
    <property type="entry name" value="DNA-bd_dom_put_sf"/>
</dbReference>
<dbReference type="SUPFAM" id="SSF46955">
    <property type="entry name" value="Putative DNA-binding domain"/>
    <property type="match status" value="1"/>
</dbReference>
<dbReference type="EMBL" id="JBHTLX010000006">
    <property type="protein sequence ID" value="MFD1247141.1"/>
    <property type="molecule type" value="Genomic_DNA"/>
</dbReference>
<dbReference type="RefSeq" id="WP_367920551.1">
    <property type="nucleotide sequence ID" value="NZ_BAABAC010000033.1"/>
</dbReference>
<dbReference type="PANTHER" id="PTHR30204:SF93">
    <property type="entry name" value="HTH MERR-TYPE DOMAIN-CONTAINING PROTEIN"/>
    <property type="match status" value="1"/>
</dbReference>
<feature type="domain" description="HTH merR-type" evidence="2">
    <location>
        <begin position="31"/>
        <end position="88"/>
    </location>
</feature>
<dbReference type="Gene3D" id="1.10.1660.10">
    <property type="match status" value="1"/>
</dbReference>
<accession>A0ABW3VVP4</accession>
<dbReference type="InterPro" id="IPR000551">
    <property type="entry name" value="MerR-type_HTH_dom"/>
</dbReference>
<comment type="caution">
    <text evidence="3">The sequence shown here is derived from an EMBL/GenBank/DDBJ whole genome shotgun (WGS) entry which is preliminary data.</text>
</comment>
<dbReference type="Pfam" id="PF13411">
    <property type="entry name" value="MerR_1"/>
    <property type="match status" value="1"/>
</dbReference>
<dbReference type="SMART" id="SM00422">
    <property type="entry name" value="HTH_MERR"/>
    <property type="match status" value="1"/>
</dbReference>
<reference evidence="4" key="1">
    <citation type="journal article" date="2019" name="Int. J. Syst. Evol. Microbiol.">
        <title>The Global Catalogue of Microorganisms (GCM) 10K type strain sequencing project: providing services to taxonomists for standard genome sequencing and annotation.</title>
        <authorList>
            <consortium name="The Broad Institute Genomics Platform"/>
            <consortium name="The Broad Institute Genome Sequencing Center for Infectious Disease"/>
            <person name="Wu L."/>
            <person name="Ma J."/>
        </authorList>
    </citation>
    <scope>NUCLEOTIDE SEQUENCE [LARGE SCALE GENOMIC DNA]</scope>
    <source>
        <strain evidence="4">CCUG 52478</strain>
    </source>
</reference>
<evidence type="ECO:0000259" key="2">
    <source>
        <dbReference type="PROSITE" id="PS50937"/>
    </source>
</evidence>